<evidence type="ECO:0000256" key="1">
    <source>
        <dbReference type="ARBA" id="ARBA00004170"/>
    </source>
</evidence>
<feature type="domain" description="BAR" evidence="9">
    <location>
        <begin position="13"/>
        <end position="237"/>
    </location>
</feature>
<evidence type="ECO:0000256" key="2">
    <source>
        <dbReference type="ARBA" id="ARBA00022443"/>
    </source>
</evidence>
<dbReference type="SUPFAM" id="SSF103657">
    <property type="entry name" value="BAR/IMD domain-like"/>
    <property type="match status" value="1"/>
</dbReference>
<dbReference type="Gene3D" id="2.30.30.40">
    <property type="entry name" value="SH3 Domains"/>
    <property type="match status" value="1"/>
</dbReference>
<dbReference type="Pfam" id="PF03114">
    <property type="entry name" value="BAR"/>
    <property type="match status" value="1"/>
</dbReference>
<dbReference type="PRINTS" id="PR00452">
    <property type="entry name" value="SH3DOMAIN"/>
</dbReference>
<dbReference type="Proteomes" id="UP001476247">
    <property type="component" value="Unassembled WGS sequence"/>
</dbReference>
<feature type="region of interest" description="Disordered" evidence="7">
    <location>
        <begin position="424"/>
        <end position="491"/>
    </location>
</feature>
<reference evidence="10 11" key="1">
    <citation type="submission" date="2024-04" db="EMBL/GenBank/DDBJ databases">
        <title>genome sequences of Mucor flavus KT1a and Helicostylum pulchrum KT1b strains isolation_sourced from the surface of a dry-aged beef.</title>
        <authorList>
            <person name="Toyotome T."/>
            <person name="Hosono M."/>
            <person name="Torimaru M."/>
            <person name="Fukuda K."/>
            <person name="Mikami N."/>
        </authorList>
    </citation>
    <scope>NUCLEOTIDE SEQUENCE [LARGE SCALE GENOMIC DNA]</scope>
    <source>
        <strain evidence="10 11">KT1b</strain>
    </source>
</reference>
<evidence type="ECO:0000256" key="3">
    <source>
        <dbReference type="ARBA" id="ARBA00023054"/>
    </source>
</evidence>
<accession>A0ABP9YH44</accession>
<evidence type="ECO:0000313" key="11">
    <source>
        <dbReference type="Proteomes" id="UP001476247"/>
    </source>
</evidence>
<evidence type="ECO:0000259" key="9">
    <source>
        <dbReference type="PROSITE" id="PS51021"/>
    </source>
</evidence>
<evidence type="ECO:0000313" key="10">
    <source>
        <dbReference type="EMBL" id="GAA5806185.1"/>
    </source>
</evidence>
<gene>
    <name evidence="10" type="ORF">HPULCUR_011715</name>
</gene>
<evidence type="ECO:0008006" key="12">
    <source>
        <dbReference type="Google" id="ProtNLM"/>
    </source>
</evidence>
<keyword evidence="11" id="KW-1185">Reference proteome</keyword>
<comment type="caution">
    <text evidence="10">The sequence shown here is derived from an EMBL/GenBank/DDBJ whole genome shotgun (WGS) entry which is preliminary data.</text>
</comment>
<feature type="coiled-coil region" evidence="6">
    <location>
        <begin position="150"/>
        <end position="184"/>
    </location>
</feature>
<evidence type="ECO:0000256" key="5">
    <source>
        <dbReference type="PROSITE-ProRule" id="PRU00192"/>
    </source>
</evidence>
<comment type="subcellular location">
    <subcellularLocation>
        <location evidence="1">Membrane</location>
        <topology evidence="1">Peripheral membrane protein</topology>
    </subcellularLocation>
</comment>
<evidence type="ECO:0000256" key="7">
    <source>
        <dbReference type="SAM" id="MobiDB-lite"/>
    </source>
</evidence>
<name>A0ABP9YH44_9FUNG</name>
<dbReference type="SMART" id="SM00721">
    <property type="entry name" value="BAR"/>
    <property type="match status" value="1"/>
</dbReference>
<dbReference type="Gene3D" id="1.20.1270.60">
    <property type="entry name" value="Arfaptin homology (AH) domain/BAR domain"/>
    <property type="match status" value="1"/>
</dbReference>
<feature type="region of interest" description="Disordered" evidence="7">
    <location>
        <begin position="250"/>
        <end position="290"/>
    </location>
</feature>
<evidence type="ECO:0000259" key="8">
    <source>
        <dbReference type="PROSITE" id="PS50002"/>
    </source>
</evidence>
<dbReference type="PROSITE" id="PS50002">
    <property type="entry name" value="SH3"/>
    <property type="match status" value="1"/>
</dbReference>
<keyword evidence="4" id="KW-0472">Membrane</keyword>
<dbReference type="EMBL" id="BAABUJ010000058">
    <property type="protein sequence ID" value="GAA5806185.1"/>
    <property type="molecule type" value="Genomic_DNA"/>
</dbReference>
<feature type="compositionally biased region" description="Low complexity" evidence="7">
    <location>
        <begin position="424"/>
        <end position="443"/>
    </location>
</feature>
<dbReference type="Pfam" id="PF00018">
    <property type="entry name" value="SH3_1"/>
    <property type="match status" value="1"/>
</dbReference>
<keyword evidence="2 5" id="KW-0728">SH3 domain</keyword>
<keyword evidence="3 6" id="KW-0175">Coiled coil</keyword>
<organism evidence="10 11">
    <name type="scientific">Helicostylum pulchrum</name>
    <dbReference type="NCBI Taxonomy" id="562976"/>
    <lineage>
        <taxon>Eukaryota</taxon>
        <taxon>Fungi</taxon>
        <taxon>Fungi incertae sedis</taxon>
        <taxon>Mucoromycota</taxon>
        <taxon>Mucoromycotina</taxon>
        <taxon>Mucoromycetes</taxon>
        <taxon>Mucorales</taxon>
        <taxon>Mucorineae</taxon>
        <taxon>Mucoraceae</taxon>
        <taxon>Helicostylum</taxon>
    </lineage>
</organism>
<dbReference type="InterPro" id="IPR027267">
    <property type="entry name" value="AH/BAR_dom_sf"/>
</dbReference>
<sequence>MIKNLGKFKQWTGERFGGAKVTLQTEDFQKLEQETENRREGYERIIEAVEVLQAHLLKKKTSPEDGKIKVMPFEALGSCLYHYGTIFPEDSALGIALINLGQTETRIAALQEALAQEIREVYLKILETGLQNYKDYDTLRKKLASRRLDYDSKLNRLNKAKKEKPELEQEMQASRIKYEDTEHDLIQKMAYIQEFENEHRDALFDLVQVQSTYHNQAKELFETVKTNWGQGLTTDACDMMSKVMIRDASNDSYPSVAAAEEEESSSSMISPYNNTSSLHNQSPTSSTDDYRTSIYSAESTIAANAVPARVPPPTNLPTRHSSIHEFEKYRKALFDFTGQNNDEISFKTGDIIAVIDEIDKGWWLGEINSNRGIFPVNYTEEYIPLPPKENIPDKPTNTTRALRNSYHHHDENTLNDNNAVLLESSSSNARRPPVSAASSSSSPIIPTLKRSLSRKRSNAIRAPPPPPPTARFSSIDTTTTTSSSVNLIPDTSFVHEEPTSYIKSNSSSLHDEPLLLARSVSPPPPPPSRQSVLPEPYLDPIKSHAPLTLENIDLPCHDCDCHDYIENPFKPGQCNNCFHTH</sequence>
<feature type="compositionally biased region" description="Low complexity" evidence="7">
    <location>
        <begin position="473"/>
        <end position="484"/>
    </location>
</feature>
<dbReference type="PANTHER" id="PTHR14167:SF81">
    <property type="entry name" value="ENDOPHILIN-A"/>
    <property type="match status" value="1"/>
</dbReference>
<feature type="domain" description="SH3" evidence="8">
    <location>
        <begin position="325"/>
        <end position="384"/>
    </location>
</feature>
<dbReference type="InterPro" id="IPR004148">
    <property type="entry name" value="BAR_dom"/>
</dbReference>
<feature type="compositionally biased region" description="Polar residues" evidence="7">
    <location>
        <begin position="268"/>
        <end position="290"/>
    </location>
</feature>
<dbReference type="PROSITE" id="PS51021">
    <property type="entry name" value="BAR"/>
    <property type="match status" value="1"/>
</dbReference>
<dbReference type="SMART" id="SM00326">
    <property type="entry name" value="SH3"/>
    <property type="match status" value="1"/>
</dbReference>
<evidence type="ECO:0000256" key="4">
    <source>
        <dbReference type="ARBA" id="ARBA00023136"/>
    </source>
</evidence>
<protein>
    <recommendedName>
        <fullName evidence="12">BAR-domain-containing protein</fullName>
    </recommendedName>
</protein>
<dbReference type="InterPro" id="IPR036028">
    <property type="entry name" value="SH3-like_dom_sf"/>
</dbReference>
<evidence type="ECO:0000256" key="6">
    <source>
        <dbReference type="SAM" id="Coils"/>
    </source>
</evidence>
<dbReference type="CDD" id="cd00174">
    <property type="entry name" value="SH3"/>
    <property type="match status" value="1"/>
</dbReference>
<dbReference type="InterPro" id="IPR050384">
    <property type="entry name" value="Endophilin_SH3RF"/>
</dbReference>
<dbReference type="InterPro" id="IPR001452">
    <property type="entry name" value="SH3_domain"/>
</dbReference>
<dbReference type="SUPFAM" id="SSF50044">
    <property type="entry name" value="SH3-domain"/>
    <property type="match status" value="1"/>
</dbReference>
<feature type="region of interest" description="Disordered" evidence="7">
    <location>
        <begin position="516"/>
        <end position="535"/>
    </location>
</feature>
<dbReference type="PANTHER" id="PTHR14167">
    <property type="entry name" value="SH3 DOMAIN-CONTAINING"/>
    <property type="match status" value="1"/>
</dbReference>
<proteinExistence type="predicted"/>